<evidence type="ECO:0000256" key="3">
    <source>
        <dbReference type="ARBA" id="ARBA00022490"/>
    </source>
</evidence>
<comment type="subcellular location">
    <subcellularLocation>
        <location evidence="1">Cytoplasm</location>
        <location evidence="1">Nucleoid</location>
    </subcellularLocation>
</comment>
<dbReference type="Pfam" id="PF00816">
    <property type="entry name" value="Histone_HNS"/>
    <property type="match status" value="1"/>
</dbReference>
<comment type="caution">
    <text evidence="7">The sequence shown here is derived from an EMBL/GenBank/DDBJ whole genome shotgun (WGS) entry which is preliminary data.</text>
</comment>
<dbReference type="Proteomes" id="UP001227126">
    <property type="component" value="Unassembled WGS sequence"/>
</dbReference>
<keyword evidence="8" id="KW-1185">Reference proteome</keyword>
<feature type="domain" description="DNA-binding protein H-NS-like C-terminal" evidence="6">
    <location>
        <begin position="62"/>
        <end position="107"/>
    </location>
</feature>
<dbReference type="SUPFAM" id="SSF81273">
    <property type="entry name" value="H-NS histone-like proteins"/>
    <property type="match status" value="1"/>
</dbReference>
<comment type="similarity">
    <text evidence="2">Belongs to the histone-like protein H-NS family.</text>
</comment>
<organism evidence="7 8">
    <name type="scientific">Sedimentitalea xiamensis</name>
    <dbReference type="NCBI Taxonomy" id="3050037"/>
    <lineage>
        <taxon>Bacteria</taxon>
        <taxon>Pseudomonadati</taxon>
        <taxon>Pseudomonadota</taxon>
        <taxon>Alphaproteobacteria</taxon>
        <taxon>Rhodobacterales</taxon>
        <taxon>Paracoccaceae</taxon>
        <taxon>Sedimentitalea</taxon>
    </lineage>
</organism>
<proteinExistence type="inferred from homology"/>
<evidence type="ECO:0000256" key="5">
    <source>
        <dbReference type="SAM" id="MobiDB-lite"/>
    </source>
</evidence>
<keyword evidence="3" id="KW-0963">Cytoplasm</keyword>
<evidence type="ECO:0000313" key="7">
    <source>
        <dbReference type="EMBL" id="MDK3073400.1"/>
    </source>
</evidence>
<evidence type="ECO:0000259" key="6">
    <source>
        <dbReference type="SMART" id="SM00528"/>
    </source>
</evidence>
<accession>A0ABT7FEJ1</accession>
<evidence type="ECO:0000256" key="1">
    <source>
        <dbReference type="ARBA" id="ARBA00004453"/>
    </source>
</evidence>
<gene>
    <name evidence="7" type="ORF">QO034_09785</name>
</gene>
<dbReference type="SMART" id="SM00528">
    <property type="entry name" value="HNS"/>
    <property type="match status" value="1"/>
</dbReference>
<dbReference type="InterPro" id="IPR027444">
    <property type="entry name" value="H-NS_C_dom"/>
</dbReference>
<dbReference type="PANTHER" id="PTHR38097">
    <property type="match status" value="1"/>
</dbReference>
<dbReference type="Gene3D" id="4.10.430.10">
    <property type="entry name" value="Histone-like protein H-NS, C-terminal domain"/>
    <property type="match status" value="1"/>
</dbReference>
<reference evidence="7 8" key="1">
    <citation type="submission" date="2023-05" db="EMBL/GenBank/DDBJ databases">
        <title>Sedimentitalea sp. nov. JM2-8.</title>
        <authorList>
            <person name="Huang J."/>
        </authorList>
    </citation>
    <scope>NUCLEOTIDE SEQUENCE [LARGE SCALE GENOMIC DNA]</scope>
    <source>
        <strain evidence="7 8">JM2-8</strain>
    </source>
</reference>
<dbReference type="PANTHER" id="PTHR38097:SF2">
    <property type="entry name" value="DNA-BINDING PROTEIN STPA"/>
    <property type="match status" value="1"/>
</dbReference>
<dbReference type="RefSeq" id="WP_284485338.1">
    <property type="nucleotide sequence ID" value="NZ_JASNJE010000009.1"/>
</dbReference>
<dbReference type="EMBL" id="JASNJE010000009">
    <property type="protein sequence ID" value="MDK3073400.1"/>
    <property type="molecule type" value="Genomic_DNA"/>
</dbReference>
<evidence type="ECO:0000256" key="4">
    <source>
        <dbReference type="ARBA" id="ARBA00023125"/>
    </source>
</evidence>
<keyword evidence="4" id="KW-0238">DNA-binding</keyword>
<sequence>MAIDLKAMSRKDLMKLKEDVAKALKDAEVRERQEALRAAERAAAEYGFSLNELSGGTGKLGASKGPKAAPKYRNPDNPEQTWSGRGRKPQWIHDAMAKGIDVSDLEI</sequence>
<protein>
    <submittedName>
        <fullName evidence="7">H-NS histone family protein</fullName>
    </submittedName>
</protein>
<name>A0ABT7FEJ1_9RHOB</name>
<dbReference type="InterPro" id="IPR037150">
    <property type="entry name" value="H-NS_C_dom_sf"/>
</dbReference>
<feature type="region of interest" description="Disordered" evidence="5">
    <location>
        <begin position="52"/>
        <end position="90"/>
    </location>
</feature>
<evidence type="ECO:0000313" key="8">
    <source>
        <dbReference type="Proteomes" id="UP001227126"/>
    </source>
</evidence>
<evidence type="ECO:0000256" key="2">
    <source>
        <dbReference type="ARBA" id="ARBA00010610"/>
    </source>
</evidence>